<organism evidence="4 5">
    <name type="scientific">Limnoglobus roseus</name>
    <dbReference type="NCBI Taxonomy" id="2598579"/>
    <lineage>
        <taxon>Bacteria</taxon>
        <taxon>Pseudomonadati</taxon>
        <taxon>Planctomycetota</taxon>
        <taxon>Planctomycetia</taxon>
        <taxon>Gemmatales</taxon>
        <taxon>Gemmataceae</taxon>
        <taxon>Limnoglobus</taxon>
    </lineage>
</organism>
<dbReference type="PANTHER" id="PTHR43833:SF11">
    <property type="entry name" value="VOLTAGE-GATED POTASSIUM CHANNEL KCH"/>
    <property type="match status" value="1"/>
</dbReference>
<dbReference type="SUPFAM" id="SSF116726">
    <property type="entry name" value="TrkA C-terminal domain-like"/>
    <property type="match status" value="1"/>
</dbReference>
<accession>A0A5C1APX7</accession>
<feature type="transmembrane region" description="Helical" evidence="1">
    <location>
        <begin position="252"/>
        <end position="274"/>
    </location>
</feature>
<dbReference type="EMBL" id="CP042425">
    <property type="protein sequence ID" value="QEL20076.1"/>
    <property type="molecule type" value="Genomic_DNA"/>
</dbReference>
<dbReference type="InterPro" id="IPR006037">
    <property type="entry name" value="RCK_C"/>
</dbReference>
<keyword evidence="1" id="KW-0812">Transmembrane</keyword>
<dbReference type="PROSITE" id="PS51201">
    <property type="entry name" value="RCK_N"/>
    <property type="match status" value="2"/>
</dbReference>
<dbReference type="SUPFAM" id="SSF81324">
    <property type="entry name" value="Voltage-gated potassium channels"/>
    <property type="match status" value="1"/>
</dbReference>
<dbReference type="Pfam" id="PF02080">
    <property type="entry name" value="TrkA_C"/>
    <property type="match status" value="1"/>
</dbReference>
<evidence type="ECO:0000259" key="3">
    <source>
        <dbReference type="PROSITE" id="PS51202"/>
    </source>
</evidence>
<evidence type="ECO:0000313" key="5">
    <source>
        <dbReference type="Proteomes" id="UP000324974"/>
    </source>
</evidence>
<dbReference type="Gene3D" id="3.30.70.1450">
    <property type="entry name" value="Regulator of K+ conductance, C-terminal domain"/>
    <property type="match status" value="1"/>
</dbReference>
<dbReference type="RefSeq" id="WP_149114404.1">
    <property type="nucleotide sequence ID" value="NZ_CP042425.1"/>
</dbReference>
<reference evidence="5" key="1">
    <citation type="submission" date="2019-08" db="EMBL/GenBank/DDBJ databases">
        <title>Limnoglobus roseus gen. nov., sp. nov., a novel freshwater planctomycete with a giant genome from the family Gemmataceae.</title>
        <authorList>
            <person name="Kulichevskaya I.S."/>
            <person name="Naumoff D.G."/>
            <person name="Miroshnikov K."/>
            <person name="Ivanova A."/>
            <person name="Philippov D.A."/>
            <person name="Hakobyan A."/>
            <person name="Rijpstra I.C."/>
            <person name="Sinninghe Damste J.S."/>
            <person name="Liesack W."/>
            <person name="Dedysh S.N."/>
        </authorList>
    </citation>
    <scope>NUCLEOTIDE SEQUENCE [LARGE SCALE GENOMIC DNA]</scope>
    <source>
        <strain evidence="5">PX52</strain>
    </source>
</reference>
<protein>
    <submittedName>
        <fullName evidence="4">TrkA-N</fullName>
    </submittedName>
</protein>
<dbReference type="InterPro" id="IPR003148">
    <property type="entry name" value="RCK_N"/>
</dbReference>
<dbReference type="PANTHER" id="PTHR43833">
    <property type="entry name" value="POTASSIUM CHANNEL PROTEIN 2-RELATED-RELATED"/>
    <property type="match status" value="1"/>
</dbReference>
<dbReference type="Pfam" id="PF02254">
    <property type="entry name" value="TrkA_N"/>
    <property type="match status" value="2"/>
</dbReference>
<dbReference type="GO" id="GO:0006813">
    <property type="term" value="P:potassium ion transport"/>
    <property type="evidence" value="ECO:0007669"/>
    <property type="project" value="InterPro"/>
</dbReference>
<dbReference type="InterPro" id="IPR036291">
    <property type="entry name" value="NAD(P)-bd_dom_sf"/>
</dbReference>
<feature type="transmembrane region" description="Helical" evidence="1">
    <location>
        <begin position="306"/>
        <end position="326"/>
    </location>
</feature>
<dbReference type="InterPro" id="IPR050721">
    <property type="entry name" value="Trk_Ktr_HKT_K-transport"/>
</dbReference>
<keyword evidence="1" id="KW-1133">Transmembrane helix</keyword>
<keyword evidence="5" id="KW-1185">Reference proteome</keyword>
<evidence type="ECO:0000256" key="1">
    <source>
        <dbReference type="SAM" id="Phobius"/>
    </source>
</evidence>
<dbReference type="Proteomes" id="UP000324974">
    <property type="component" value="Chromosome"/>
</dbReference>
<dbReference type="InterPro" id="IPR036721">
    <property type="entry name" value="RCK_C_sf"/>
</dbReference>
<dbReference type="PROSITE" id="PS51202">
    <property type="entry name" value="RCK_C"/>
    <property type="match status" value="2"/>
</dbReference>
<evidence type="ECO:0000313" key="4">
    <source>
        <dbReference type="EMBL" id="QEL20076.1"/>
    </source>
</evidence>
<dbReference type="Gene3D" id="3.40.50.720">
    <property type="entry name" value="NAD(P)-binding Rossmann-like Domain"/>
    <property type="match status" value="2"/>
</dbReference>
<dbReference type="SUPFAM" id="SSF51735">
    <property type="entry name" value="NAD(P)-binding Rossmann-fold domains"/>
    <property type="match status" value="2"/>
</dbReference>
<dbReference type="OrthoDB" id="9781411at2"/>
<name>A0A5C1APX7_9BACT</name>
<feature type="domain" description="RCK N-terminal" evidence="2">
    <location>
        <begin position="2"/>
        <end position="117"/>
    </location>
</feature>
<dbReference type="GO" id="GO:0008324">
    <property type="term" value="F:monoatomic cation transmembrane transporter activity"/>
    <property type="evidence" value="ECO:0007669"/>
    <property type="project" value="InterPro"/>
</dbReference>
<feature type="domain" description="RCK C-terminal" evidence="3">
    <location>
        <begin position="486"/>
        <end position="570"/>
    </location>
</feature>
<dbReference type="AlphaFoldDB" id="A0A5C1APX7"/>
<feature type="domain" description="RCK N-terminal" evidence="2">
    <location>
        <begin position="347"/>
        <end position="466"/>
    </location>
</feature>
<keyword evidence="1" id="KW-0472">Membrane</keyword>
<gene>
    <name evidence="4" type="ORF">PX52LOC_07162</name>
</gene>
<feature type="domain" description="RCK C-terminal" evidence="3">
    <location>
        <begin position="137"/>
        <end position="222"/>
    </location>
</feature>
<sequence>MNQPVLLCGLGRVGFRILQHLKAAGVPVSVISENDPTDPQLAGVPFIKGDCRRPELLEQAGLKTARGVIIVTSDDLVNVSTAMLVRKLNPDVRVVVRMFNQNLIPRLGAAMKNTVALSVSALTAPLIALTALTGDTLGVFKLDDVPHQVAEVVVPENSPLVHARLGDLAKQHKLMILSHTPSGGEAKLWEAVSGDTRLAVGDHFVACGRPEDLAPILVDEDGNLFGGVRWAGWLRRQLRTVGRTLGAIDLPVRLASAGLFFTLFVSTLMFRYGVGTDWADGLYQTVSIVATGGELHAESRPPWAKVFVSVLKIAGAALLAIFTALFTQYFIRAKLGGVLEARRIPDGGHVVVCGLGNVGFRCVEELVRLGHQVVAIENVHDNPFAETVRRLGAAVIIGDATVGAVLKQARAGTARSVIAATESELRNLEIGLLAREMNSTHRIVVRLTEPTFAEAVRDSANIKHAVSVPALAAPAFAAALYGDRVQTLITVGSRTLAIVELTVQPNDPCLHEQSLLATMFDYSFLPLGIGGKPPFPQDGLPKALRLQAGDKLTIVAELSALERLVRREPAPADRRVVVESYPYSARELLWSIVRTNRRCTEEEAAAVVAQTPFVLAEQLTAGESEELLALVERNKVDARAEAAPATV</sequence>
<proteinExistence type="predicted"/>
<evidence type="ECO:0000259" key="2">
    <source>
        <dbReference type="PROSITE" id="PS51201"/>
    </source>
</evidence>
<dbReference type="KEGG" id="lrs:PX52LOC_07162"/>